<proteinExistence type="predicted"/>
<reference evidence="2 3" key="1">
    <citation type="journal article" date="2012" name="Genome Biol.">
        <title>The genome of the polar eukaryotic microalga coccomyxa subellipsoidea reveals traits of cold adaptation.</title>
        <authorList>
            <person name="Blanc G."/>
            <person name="Agarkova I."/>
            <person name="Grimwood J."/>
            <person name="Kuo A."/>
            <person name="Brueggeman A."/>
            <person name="Dunigan D."/>
            <person name="Gurnon J."/>
            <person name="Ladunga I."/>
            <person name="Lindquist E."/>
            <person name="Lucas S."/>
            <person name="Pangilinan J."/>
            <person name="Proschold T."/>
            <person name="Salamov A."/>
            <person name="Schmutz J."/>
            <person name="Weeks D."/>
            <person name="Yamada T."/>
            <person name="Claverie J.M."/>
            <person name="Grigoriev I."/>
            <person name="Van Etten J."/>
            <person name="Lomsadze A."/>
            <person name="Borodovsky M."/>
        </authorList>
    </citation>
    <scope>NUCLEOTIDE SEQUENCE [LARGE SCALE GENOMIC DNA]</scope>
    <source>
        <strain evidence="2 3">C-169</strain>
    </source>
</reference>
<protein>
    <submittedName>
        <fullName evidence="2">Amidase</fullName>
    </submittedName>
</protein>
<evidence type="ECO:0000313" key="2">
    <source>
        <dbReference type="EMBL" id="EIE22650.1"/>
    </source>
</evidence>
<dbReference type="InterPro" id="IPR036928">
    <property type="entry name" value="AS_sf"/>
</dbReference>
<comment type="caution">
    <text evidence="2">The sequence shown here is derived from an EMBL/GenBank/DDBJ whole genome shotgun (WGS) entry which is preliminary data.</text>
</comment>
<gene>
    <name evidence="2" type="ORF">COCSUDRAFT_16119</name>
</gene>
<accession>I0YW81</accession>
<dbReference type="Pfam" id="PF01425">
    <property type="entry name" value="Amidase"/>
    <property type="match status" value="2"/>
</dbReference>
<feature type="domain" description="Amidase" evidence="1">
    <location>
        <begin position="18"/>
        <end position="224"/>
    </location>
</feature>
<dbReference type="eggNOG" id="KOG1211">
    <property type="taxonomic scope" value="Eukaryota"/>
</dbReference>
<dbReference type="Gene3D" id="3.90.1300.10">
    <property type="entry name" value="Amidase signature (AS) domain"/>
    <property type="match status" value="1"/>
</dbReference>
<dbReference type="InterPro" id="IPR023631">
    <property type="entry name" value="Amidase_dom"/>
</dbReference>
<dbReference type="SUPFAM" id="SSF75304">
    <property type="entry name" value="Amidase signature (AS) enzymes"/>
    <property type="match status" value="1"/>
</dbReference>
<dbReference type="OrthoDB" id="245563at2759"/>
<name>I0YW81_COCSC</name>
<dbReference type="RefSeq" id="XP_005647194.1">
    <property type="nucleotide sequence ID" value="XM_005647137.1"/>
</dbReference>
<evidence type="ECO:0000259" key="1">
    <source>
        <dbReference type="Pfam" id="PF01425"/>
    </source>
</evidence>
<dbReference type="NCBIfam" id="NF006169">
    <property type="entry name" value="PRK08310.1"/>
    <property type="match status" value="1"/>
</dbReference>
<sequence>MSRDSSNAFLPDGPEITGAAEGPLQGLTFAAKDLYDVENYVTGFGNPTWKETHEPATATAPAVQALLSAGASLVGKTHMDELAYSLNGENFHYGTPVNPACPDRIPGGSSSGSVVAVANESVDIALGSDTGGSVRVPASYCGAWGIRPTHGRVSLEGACTLAASYDTGGFFARNAELLRRAGDVLLDPATRSDVQFKRWLVAKDAFDLADDATSEAIFRVGLIDLVFLDSYHRFSLPVACTTKTASCSEGFELACCVFRVSQGAEVWEALGEWVQSAQPQLGPGTKERFEMASQLTTEEVARANELRARITQHLEQLLGEDGVLAVPSAPGPAPFLNTPQQDLDTFRKRLISLTCIAGLSGLPQVSLPVAKVEGCPVGLGLIGPRGSDEALLRLTEQLEPVLVRP</sequence>
<feature type="domain" description="Amidase" evidence="1">
    <location>
        <begin position="276"/>
        <end position="392"/>
    </location>
</feature>
<dbReference type="PANTHER" id="PTHR46310">
    <property type="entry name" value="AMIDASE 1"/>
    <property type="match status" value="1"/>
</dbReference>
<dbReference type="EMBL" id="AGSI01000009">
    <property type="protein sequence ID" value="EIE22650.1"/>
    <property type="molecule type" value="Genomic_DNA"/>
</dbReference>
<dbReference type="AlphaFoldDB" id="I0YW81"/>
<dbReference type="PANTHER" id="PTHR46310:SF7">
    <property type="entry name" value="AMIDASE 1"/>
    <property type="match status" value="1"/>
</dbReference>
<keyword evidence="3" id="KW-1185">Reference proteome</keyword>
<dbReference type="STRING" id="574566.I0YW81"/>
<dbReference type="Proteomes" id="UP000007264">
    <property type="component" value="Unassembled WGS sequence"/>
</dbReference>
<dbReference type="KEGG" id="csl:COCSUDRAFT_16119"/>
<dbReference type="GeneID" id="17040637"/>
<organism evidence="2 3">
    <name type="scientific">Coccomyxa subellipsoidea (strain C-169)</name>
    <name type="common">Green microalga</name>
    <dbReference type="NCBI Taxonomy" id="574566"/>
    <lineage>
        <taxon>Eukaryota</taxon>
        <taxon>Viridiplantae</taxon>
        <taxon>Chlorophyta</taxon>
        <taxon>core chlorophytes</taxon>
        <taxon>Trebouxiophyceae</taxon>
        <taxon>Trebouxiophyceae incertae sedis</taxon>
        <taxon>Coccomyxaceae</taxon>
        <taxon>Coccomyxa</taxon>
        <taxon>Coccomyxa subellipsoidea</taxon>
    </lineage>
</organism>
<evidence type="ECO:0000313" key="3">
    <source>
        <dbReference type="Proteomes" id="UP000007264"/>
    </source>
</evidence>